<proteinExistence type="predicted"/>
<accession>A0AAF0U440</accession>
<protein>
    <submittedName>
        <fullName evidence="2">Uncharacterized protein</fullName>
    </submittedName>
</protein>
<feature type="region of interest" description="Disordered" evidence="1">
    <location>
        <begin position="143"/>
        <end position="163"/>
    </location>
</feature>
<feature type="compositionally biased region" description="Basic and acidic residues" evidence="1">
    <location>
        <begin position="151"/>
        <end position="163"/>
    </location>
</feature>
<evidence type="ECO:0000256" key="1">
    <source>
        <dbReference type="SAM" id="MobiDB-lite"/>
    </source>
</evidence>
<dbReference type="Proteomes" id="UP001234989">
    <property type="component" value="Chromosome 7"/>
</dbReference>
<keyword evidence="3" id="KW-1185">Reference proteome</keyword>
<feature type="region of interest" description="Disordered" evidence="1">
    <location>
        <begin position="87"/>
        <end position="120"/>
    </location>
</feature>
<reference evidence="2" key="1">
    <citation type="submission" date="2023-08" db="EMBL/GenBank/DDBJ databases">
        <title>A de novo genome assembly of Solanum verrucosum Schlechtendal, a Mexican diploid species geographically isolated from the other diploid A-genome species in potato relatives.</title>
        <authorList>
            <person name="Hosaka K."/>
        </authorList>
    </citation>
    <scope>NUCLEOTIDE SEQUENCE</scope>
    <source>
        <tissue evidence="2">Young leaves</tissue>
    </source>
</reference>
<organism evidence="2 3">
    <name type="scientific">Solanum verrucosum</name>
    <dbReference type="NCBI Taxonomy" id="315347"/>
    <lineage>
        <taxon>Eukaryota</taxon>
        <taxon>Viridiplantae</taxon>
        <taxon>Streptophyta</taxon>
        <taxon>Embryophyta</taxon>
        <taxon>Tracheophyta</taxon>
        <taxon>Spermatophyta</taxon>
        <taxon>Magnoliopsida</taxon>
        <taxon>eudicotyledons</taxon>
        <taxon>Gunneridae</taxon>
        <taxon>Pentapetalae</taxon>
        <taxon>asterids</taxon>
        <taxon>lamiids</taxon>
        <taxon>Solanales</taxon>
        <taxon>Solanaceae</taxon>
        <taxon>Solanoideae</taxon>
        <taxon>Solaneae</taxon>
        <taxon>Solanum</taxon>
    </lineage>
</organism>
<dbReference type="AlphaFoldDB" id="A0AAF0U440"/>
<gene>
    <name evidence="2" type="ORF">MTR67_032362</name>
</gene>
<evidence type="ECO:0000313" key="2">
    <source>
        <dbReference type="EMBL" id="WMV38977.1"/>
    </source>
</evidence>
<evidence type="ECO:0000313" key="3">
    <source>
        <dbReference type="Proteomes" id="UP001234989"/>
    </source>
</evidence>
<sequence>MAKGSGLSFDPDPIKPIPTVLNSFLEPHNNHFYPRNNIFFNSSSMESSYNNRSPPPTIQFPVNLNCSTTHHDQDEQHIRPVIDEMDFFADKKNATNSEEPTTANDSDRKESNTPPPPPPELDFNINTALHLLTANTYSDQSLVDDGLSPNSDDKRIKSEVRLI</sequence>
<name>A0AAF0U440_SOLVR</name>
<feature type="compositionally biased region" description="Polar residues" evidence="1">
    <location>
        <begin position="94"/>
        <end position="104"/>
    </location>
</feature>
<dbReference type="EMBL" id="CP133618">
    <property type="protein sequence ID" value="WMV38977.1"/>
    <property type="molecule type" value="Genomic_DNA"/>
</dbReference>